<dbReference type="Gene3D" id="3.40.50.10320">
    <property type="entry name" value="LmbE-like"/>
    <property type="match status" value="1"/>
</dbReference>
<dbReference type="EMBL" id="PFWL01000121">
    <property type="protein sequence ID" value="PJA55587.1"/>
    <property type="molecule type" value="Genomic_DNA"/>
</dbReference>
<accession>A0A2M7XXX3</accession>
<evidence type="ECO:0000313" key="1">
    <source>
        <dbReference type="EMBL" id="PJA55587.1"/>
    </source>
</evidence>
<dbReference type="Pfam" id="PF02585">
    <property type="entry name" value="PIG-L"/>
    <property type="match status" value="1"/>
</dbReference>
<name>A0A2M7XXX3_9BACT</name>
<evidence type="ECO:0000313" key="2">
    <source>
        <dbReference type="Proteomes" id="UP000229647"/>
    </source>
</evidence>
<comment type="caution">
    <text evidence="1">The sequence shown here is derived from an EMBL/GenBank/DDBJ whole genome shotgun (WGS) entry which is preliminary data.</text>
</comment>
<reference evidence="2" key="1">
    <citation type="submission" date="2017-09" db="EMBL/GenBank/DDBJ databases">
        <title>Depth-based differentiation of microbial function through sediment-hosted aquifers and enrichment of novel symbionts in the deep terrestrial subsurface.</title>
        <authorList>
            <person name="Probst A.J."/>
            <person name="Ladd B."/>
            <person name="Jarett J.K."/>
            <person name="Geller-Mcgrath D.E."/>
            <person name="Sieber C.M.K."/>
            <person name="Emerson J.B."/>
            <person name="Anantharaman K."/>
            <person name="Thomas B.C."/>
            <person name="Malmstrom R."/>
            <person name="Stieglmeier M."/>
            <person name="Klingl A."/>
            <person name="Woyke T."/>
            <person name="Ryan C.M."/>
            <person name="Banfield J.F."/>
        </authorList>
    </citation>
    <scope>NUCLEOTIDE SEQUENCE [LARGE SCALE GENOMIC DNA]</scope>
</reference>
<dbReference type="AlphaFoldDB" id="A0A2M7XXX3"/>
<dbReference type="InterPro" id="IPR003737">
    <property type="entry name" value="GlcNAc_PI_deacetylase-related"/>
</dbReference>
<gene>
    <name evidence="1" type="ORF">CO165_02780</name>
</gene>
<dbReference type="Proteomes" id="UP000229647">
    <property type="component" value="Unassembled WGS sequence"/>
</dbReference>
<dbReference type="PANTHER" id="PTHR12993">
    <property type="entry name" value="N-ACETYLGLUCOSAMINYL-PHOSPHATIDYLINOSITOL DE-N-ACETYLASE-RELATED"/>
    <property type="match status" value="1"/>
</dbReference>
<organism evidence="1 2">
    <name type="scientific">Candidatus Roizmanbacteria bacterium CG_4_9_14_3_um_filter_33_18</name>
    <dbReference type="NCBI Taxonomy" id="1974841"/>
    <lineage>
        <taxon>Bacteria</taxon>
        <taxon>Candidatus Roizmaniibacteriota</taxon>
    </lineage>
</organism>
<dbReference type="InterPro" id="IPR024078">
    <property type="entry name" value="LmbE-like_dom_sf"/>
</dbReference>
<evidence type="ECO:0008006" key="3">
    <source>
        <dbReference type="Google" id="ProtNLM"/>
    </source>
</evidence>
<sequence length="252" mass="29637">MQIHKISSLFPKNIKSSKKLLTIFAHPDDEVINVGGILSKSIEEKIEVSICCLSKGEKGIFNKKYLKNIIEIREKELAKVANEIGAKNLFHKNIPDGQFVLNDNLLEQIIIKVLEEVKPQCIITHDPSGITNHPDHIKLCETVLKVVKEKYRKKINLYFSTITKNEQIFRKQKRKELNFQNLQKTTHKFNIKNFISDKAKLYNIYESQNIAKYLNIPLEMWFSFNDFESLHKVDFEKNYKFNYYSFYINTIT</sequence>
<protein>
    <recommendedName>
        <fullName evidence="3">PIG-L family deacetylase</fullName>
    </recommendedName>
</protein>
<dbReference type="SUPFAM" id="SSF102588">
    <property type="entry name" value="LmbE-like"/>
    <property type="match status" value="1"/>
</dbReference>
<dbReference type="PANTHER" id="PTHR12993:SF11">
    <property type="entry name" value="N-ACETYLGLUCOSAMINYL-PHOSPHATIDYLINOSITOL DE-N-ACETYLASE"/>
    <property type="match status" value="1"/>
</dbReference>
<dbReference type="GO" id="GO:0016811">
    <property type="term" value="F:hydrolase activity, acting on carbon-nitrogen (but not peptide) bonds, in linear amides"/>
    <property type="evidence" value="ECO:0007669"/>
    <property type="project" value="TreeGrafter"/>
</dbReference>
<proteinExistence type="predicted"/>